<reference evidence="1 2" key="1">
    <citation type="submission" date="2021-03" db="EMBL/GenBank/DDBJ databases">
        <title>Sequencing the genomes of 1000 actinobacteria strains.</title>
        <authorList>
            <person name="Klenk H.-P."/>
        </authorList>
    </citation>
    <scope>NUCLEOTIDE SEQUENCE [LARGE SCALE GENOMIC DNA]</scope>
    <source>
        <strain evidence="1 2">DSM 44580</strain>
    </source>
</reference>
<evidence type="ECO:0000313" key="1">
    <source>
        <dbReference type="EMBL" id="MBP2478487.1"/>
    </source>
</evidence>
<keyword evidence="2" id="KW-1185">Reference proteome</keyword>
<dbReference type="EMBL" id="JAGIOO010000001">
    <property type="protein sequence ID" value="MBP2478487.1"/>
    <property type="molecule type" value="Genomic_DNA"/>
</dbReference>
<protein>
    <submittedName>
        <fullName evidence="1">Uncharacterized protein</fullName>
    </submittedName>
</protein>
<accession>A0ABS5AQG3</accession>
<organism evidence="1 2">
    <name type="scientific">Crossiella equi</name>
    <dbReference type="NCBI Taxonomy" id="130796"/>
    <lineage>
        <taxon>Bacteria</taxon>
        <taxon>Bacillati</taxon>
        <taxon>Actinomycetota</taxon>
        <taxon>Actinomycetes</taxon>
        <taxon>Pseudonocardiales</taxon>
        <taxon>Pseudonocardiaceae</taxon>
        <taxon>Crossiella</taxon>
    </lineage>
</organism>
<name>A0ABS5AQG3_9PSEU</name>
<dbReference type="Proteomes" id="UP001519363">
    <property type="component" value="Unassembled WGS sequence"/>
</dbReference>
<proteinExistence type="predicted"/>
<sequence>MGLRSGRGLDLAQVFACHLTDVVTHRVDVPEFGTGEVACSTVAGSASGSKWTSRQVGAEREEPKRLIFFMISRASHDRVDQASAAPGTAIRVFH</sequence>
<evidence type="ECO:0000313" key="2">
    <source>
        <dbReference type="Proteomes" id="UP001519363"/>
    </source>
</evidence>
<dbReference type="RefSeq" id="WP_143342698.1">
    <property type="nucleotide sequence ID" value="NZ_JAGIOO010000001.1"/>
</dbReference>
<comment type="caution">
    <text evidence="1">The sequence shown here is derived from an EMBL/GenBank/DDBJ whole genome shotgun (WGS) entry which is preliminary data.</text>
</comment>
<gene>
    <name evidence="1" type="ORF">JOF53_007359</name>
</gene>